<sequence>MWCRVRVSNATDLLRSPPDRLEPLLLHIFLRDLAPPRTDRCIISIRRLPSYCPDAANHPTGNRRPFDRTNSRGGREKSWENARNIGEKIGGE</sequence>
<evidence type="ECO:0000256" key="1">
    <source>
        <dbReference type="SAM" id="MobiDB-lite"/>
    </source>
</evidence>
<accession>A0A834HLF1</accession>
<feature type="region of interest" description="Disordered" evidence="1">
    <location>
        <begin position="54"/>
        <end position="92"/>
    </location>
</feature>
<comment type="caution">
    <text evidence="2">The sequence shown here is derived from an EMBL/GenBank/DDBJ whole genome shotgun (WGS) entry which is preliminary data.</text>
</comment>
<dbReference type="EMBL" id="JAACXV010019344">
    <property type="protein sequence ID" value="KAF7263798.1"/>
    <property type="molecule type" value="Genomic_DNA"/>
</dbReference>
<organism evidence="2 3">
    <name type="scientific">Rhynchophorus ferrugineus</name>
    <name type="common">Red palm weevil</name>
    <name type="synonym">Curculio ferrugineus</name>
    <dbReference type="NCBI Taxonomy" id="354439"/>
    <lineage>
        <taxon>Eukaryota</taxon>
        <taxon>Metazoa</taxon>
        <taxon>Ecdysozoa</taxon>
        <taxon>Arthropoda</taxon>
        <taxon>Hexapoda</taxon>
        <taxon>Insecta</taxon>
        <taxon>Pterygota</taxon>
        <taxon>Neoptera</taxon>
        <taxon>Endopterygota</taxon>
        <taxon>Coleoptera</taxon>
        <taxon>Polyphaga</taxon>
        <taxon>Cucujiformia</taxon>
        <taxon>Curculionidae</taxon>
        <taxon>Dryophthorinae</taxon>
        <taxon>Rhynchophorus</taxon>
    </lineage>
</organism>
<dbReference type="Proteomes" id="UP000625711">
    <property type="component" value="Unassembled WGS sequence"/>
</dbReference>
<evidence type="ECO:0000313" key="3">
    <source>
        <dbReference type="Proteomes" id="UP000625711"/>
    </source>
</evidence>
<feature type="compositionally biased region" description="Basic and acidic residues" evidence="1">
    <location>
        <begin position="64"/>
        <end position="92"/>
    </location>
</feature>
<proteinExistence type="predicted"/>
<evidence type="ECO:0000313" key="2">
    <source>
        <dbReference type="EMBL" id="KAF7263798.1"/>
    </source>
</evidence>
<dbReference type="AlphaFoldDB" id="A0A834HLF1"/>
<gene>
    <name evidence="2" type="ORF">GWI33_001117</name>
</gene>
<name>A0A834HLF1_RHYFE</name>
<keyword evidence="3" id="KW-1185">Reference proteome</keyword>
<reference evidence="2" key="1">
    <citation type="submission" date="2020-08" db="EMBL/GenBank/DDBJ databases">
        <title>Genome sequencing and assembly of the red palm weevil Rhynchophorus ferrugineus.</title>
        <authorList>
            <person name="Dias G.B."/>
            <person name="Bergman C.M."/>
            <person name="Manee M."/>
        </authorList>
    </citation>
    <scope>NUCLEOTIDE SEQUENCE</scope>
    <source>
        <strain evidence="2">AA-2017</strain>
        <tissue evidence="2">Whole larva</tissue>
    </source>
</reference>
<protein>
    <submittedName>
        <fullName evidence="2">Uncharacterized protein</fullName>
    </submittedName>
</protein>